<feature type="signal peptide" evidence="1">
    <location>
        <begin position="1"/>
        <end position="20"/>
    </location>
</feature>
<gene>
    <name evidence="2" type="ORF">GQ43DRAFT_475020</name>
</gene>
<name>A0A9P4JGM5_9PLEO</name>
<evidence type="ECO:0000313" key="2">
    <source>
        <dbReference type="EMBL" id="KAF2197924.1"/>
    </source>
</evidence>
<evidence type="ECO:0000256" key="1">
    <source>
        <dbReference type="SAM" id="SignalP"/>
    </source>
</evidence>
<dbReference type="EMBL" id="ML994186">
    <property type="protein sequence ID" value="KAF2197924.1"/>
    <property type="molecule type" value="Genomic_DNA"/>
</dbReference>
<keyword evidence="1" id="KW-0732">Signal</keyword>
<keyword evidence="3" id="KW-1185">Reference proteome</keyword>
<protein>
    <recommendedName>
        <fullName evidence="4">Malate dehydrogenase</fullName>
    </recommendedName>
</protein>
<organism evidence="2 3">
    <name type="scientific">Delitschia confertaspora ATCC 74209</name>
    <dbReference type="NCBI Taxonomy" id="1513339"/>
    <lineage>
        <taxon>Eukaryota</taxon>
        <taxon>Fungi</taxon>
        <taxon>Dikarya</taxon>
        <taxon>Ascomycota</taxon>
        <taxon>Pezizomycotina</taxon>
        <taxon>Dothideomycetes</taxon>
        <taxon>Pleosporomycetidae</taxon>
        <taxon>Pleosporales</taxon>
        <taxon>Delitschiaceae</taxon>
        <taxon>Delitschia</taxon>
    </lineage>
</organism>
<dbReference type="PANTHER" id="PTHR35567">
    <property type="entry name" value="MALATE DEHYDROGENASE (AFU_ORTHOLOGUE AFUA_2G13800)"/>
    <property type="match status" value="1"/>
</dbReference>
<dbReference type="Proteomes" id="UP000799536">
    <property type="component" value="Unassembled WGS sequence"/>
</dbReference>
<evidence type="ECO:0008006" key="4">
    <source>
        <dbReference type="Google" id="ProtNLM"/>
    </source>
</evidence>
<dbReference type="OrthoDB" id="1859733at2759"/>
<accession>A0A9P4JGM5</accession>
<sequence length="213" mass="22400">MRSTLVFIFAGLPLSLLAIARPQRGILLPGQVFGRDVEGPCDVSGITLPENAQSLPPPTEGLQLILIAQGTGTQNYTCADATAKPAALGALATLVNATCEVAQNALGTVNEDSAAIGVHYFVDASTPDFDIIGLGNTELKKVATVSAPSSDDVPFLKLMAQEQGTTGPIREIYRVATRGGVPPADCSEQKPNSIVTVNYTAQYWFYSCVEESV</sequence>
<dbReference type="AlphaFoldDB" id="A0A9P4JGM5"/>
<dbReference type="PANTHER" id="PTHR35567:SF11">
    <property type="entry name" value="MALATE DEHYDROGENASE (AFU_ORTHOLOGUE AFUA_2G13800)"/>
    <property type="match status" value="1"/>
</dbReference>
<dbReference type="InterPro" id="IPR021851">
    <property type="entry name" value="DUF3455"/>
</dbReference>
<dbReference type="Pfam" id="PF11937">
    <property type="entry name" value="DUF3455"/>
    <property type="match status" value="1"/>
</dbReference>
<proteinExistence type="predicted"/>
<feature type="chain" id="PRO_5040206252" description="Malate dehydrogenase" evidence="1">
    <location>
        <begin position="21"/>
        <end position="213"/>
    </location>
</feature>
<comment type="caution">
    <text evidence="2">The sequence shown here is derived from an EMBL/GenBank/DDBJ whole genome shotgun (WGS) entry which is preliminary data.</text>
</comment>
<reference evidence="2" key="1">
    <citation type="journal article" date="2020" name="Stud. Mycol.">
        <title>101 Dothideomycetes genomes: a test case for predicting lifestyles and emergence of pathogens.</title>
        <authorList>
            <person name="Haridas S."/>
            <person name="Albert R."/>
            <person name="Binder M."/>
            <person name="Bloem J."/>
            <person name="Labutti K."/>
            <person name="Salamov A."/>
            <person name="Andreopoulos B."/>
            <person name="Baker S."/>
            <person name="Barry K."/>
            <person name="Bills G."/>
            <person name="Bluhm B."/>
            <person name="Cannon C."/>
            <person name="Castanera R."/>
            <person name="Culley D."/>
            <person name="Daum C."/>
            <person name="Ezra D."/>
            <person name="Gonzalez J."/>
            <person name="Henrissat B."/>
            <person name="Kuo A."/>
            <person name="Liang C."/>
            <person name="Lipzen A."/>
            <person name="Lutzoni F."/>
            <person name="Magnuson J."/>
            <person name="Mondo S."/>
            <person name="Nolan M."/>
            <person name="Ohm R."/>
            <person name="Pangilinan J."/>
            <person name="Park H.-J."/>
            <person name="Ramirez L."/>
            <person name="Alfaro M."/>
            <person name="Sun H."/>
            <person name="Tritt A."/>
            <person name="Yoshinaga Y."/>
            <person name="Zwiers L.-H."/>
            <person name="Turgeon B."/>
            <person name="Goodwin S."/>
            <person name="Spatafora J."/>
            <person name="Crous P."/>
            <person name="Grigoriev I."/>
        </authorList>
    </citation>
    <scope>NUCLEOTIDE SEQUENCE</scope>
    <source>
        <strain evidence="2">ATCC 74209</strain>
    </source>
</reference>
<evidence type="ECO:0000313" key="3">
    <source>
        <dbReference type="Proteomes" id="UP000799536"/>
    </source>
</evidence>